<dbReference type="STRING" id="935700.jaqu_18190"/>
<evidence type="ECO:0000313" key="2">
    <source>
        <dbReference type="Proteomes" id="UP000032232"/>
    </source>
</evidence>
<keyword evidence="2" id="KW-1185">Reference proteome</keyword>
<reference evidence="1 2" key="1">
    <citation type="submission" date="2015-02" db="EMBL/GenBank/DDBJ databases">
        <title>Genome Sequence of Jannaschia aquimarina DSM28248, a member of the Roseobacter clade.</title>
        <authorList>
            <person name="Voget S."/>
            <person name="Daniel R."/>
        </authorList>
    </citation>
    <scope>NUCLEOTIDE SEQUENCE [LARGE SCALE GENOMIC DNA]</scope>
    <source>
        <strain evidence="1 2">GSW-M26</strain>
    </source>
</reference>
<evidence type="ECO:0000313" key="1">
    <source>
        <dbReference type="EMBL" id="KIT16432.1"/>
    </source>
</evidence>
<dbReference type="InterPro" id="IPR044999">
    <property type="entry name" value="CbbY-like"/>
</dbReference>
<dbReference type="SUPFAM" id="SSF56784">
    <property type="entry name" value="HAD-like"/>
    <property type="match status" value="1"/>
</dbReference>
<keyword evidence="1" id="KW-0413">Isomerase</keyword>
<protein>
    <submittedName>
        <fullName evidence="1">YvdM protein</fullName>
        <ecNumber evidence="1">5.4.2.6</ecNumber>
    </submittedName>
</protein>
<gene>
    <name evidence="1" type="primary">yvdM</name>
    <name evidence="1" type="ORF">jaqu_18190</name>
</gene>
<accession>A0A0D1CNW0</accession>
<dbReference type="PATRIC" id="fig|935700.4.peg.1887"/>
<dbReference type="GO" id="GO:0008801">
    <property type="term" value="F:beta-phosphoglucomutase activity"/>
    <property type="evidence" value="ECO:0007669"/>
    <property type="project" value="UniProtKB-EC"/>
</dbReference>
<comment type="caution">
    <text evidence="1">The sequence shown here is derived from an EMBL/GenBank/DDBJ whole genome shotgun (WGS) entry which is preliminary data.</text>
</comment>
<dbReference type="OrthoDB" id="9782449at2"/>
<dbReference type="InterPro" id="IPR023198">
    <property type="entry name" value="PGP-like_dom2"/>
</dbReference>
<dbReference type="AlphaFoldDB" id="A0A0D1CNW0"/>
<dbReference type="RefSeq" id="WP_043918646.1">
    <property type="nucleotide sequence ID" value="NZ_FZPF01000003.1"/>
</dbReference>
<dbReference type="NCBIfam" id="TIGR01509">
    <property type="entry name" value="HAD-SF-IA-v3"/>
    <property type="match status" value="1"/>
</dbReference>
<dbReference type="InterPro" id="IPR023214">
    <property type="entry name" value="HAD_sf"/>
</dbReference>
<dbReference type="EC" id="5.4.2.6" evidence="1"/>
<proteinExistence type="predicted"/>
<dbReference type="GO" id="GO:0016787">
    <property type="term" value="F:hydrolase activity"/>
    <property type="evidence" value="ECO:0007669"/>
    <property type="project" value="InterPro"/>
</dbReference>
<dbReference type="InterPro" id="IPR006439">
    <property type="entry name" value="HAD-SF_hydro_IA"/>
</dbReference>
<dbReference type="EMBL" id="JYFE01000034">
    <property type="protein sequence ID" value="KIT16432.1"/>
    <property type="molecule type" value="Genomic_DNA"/>
</dbReference>
<organism evidence="1 2">
    <name type="scientific">Jannaschia aquimarina</name>
    <dbReference type="NCBI Taxonomy" id="935700"/>
    <lineage>
        <taxon>Bacteria</taxon>
        <taxon>Pseudomonadati</taxon>
        <taxon>Pseudomonadota</taxon>
        <taxon>Alphaproteobacteria</taxon>
        <taxon>Rhodobacterales</taxon>
        <taxon>Roseobacteraceae</taxon>
        <taxon>Jannaschia</taxon>
    </lineage>
</organism>
<dbReference type="InterPro" id="IPR036412">
    <property type="entry name" value="HAD-like_sf"/>
</dbReference>
<sequence>MKALLLGSIGTLSDTSELQRRAFNEAFRKHDLPWEWDRDTYRGMLTQAGGKDRIQRQADADGVEVDAEAVHQTKSDLFQSYLDDGKATSRPGIVDLITKARAAEIPVGLVTTTSPGNVAAILRAVGLTSGDFDLVLSRSDVSAPKPAPDCYHLASAMLAVAPEDCVAVEDNPDGAKAALAAGCTCLAWPNENTAGQDFGSAEMVDDPLERVLPDTVAAE</sequence>
<dbReference type="Pfam" id="PF00702">
    <property type="entry name" value="Hydrolase"/>
    <property type="match status" value="1"/>
</dbReference>
<dbReference type="PANTHER" id="PTHR42896:SF2">
    <property type="entry name" value="CBBY-LIKE PROTEIN"/>
    <property type="match status" value="1"/>
</dbReference>
<dbReference type="Proteomes" id="UP000032232">
    <property type="component" value="Unassembled WGS sequence"/>
</dbReference>
<dbReference type="PANTHER" id="PTHR42896">
    <property type="entry name" value="XYLULOSE-1,5-BISPHOSPHATE (XUBP) PHOSPHATASE"/>
    <property type="match status" value="1"/>
</dbReference>
<name>A0A0D1CNW0_9RHOB</name>
<dbReference type="Gene3D" id="3.40.50.1000">
    <property type="entry name" value="HAD superfamily/HAD-like"/>
    <property type="match status" value="1"/>
</dbReference>
<dbReference type="Gene3D" id="1.10.150.240">
    <property type="entry name" value="Putative phosphatase, domain 2"/>
    <property type="match status" value="1"/>
</dbReference>